<dbReference type="InterPro" id="IPR055760">
    <property type="entry name" value="DUF7336"/>
</dbReference>
<dbReference type="Pfam" id="PF24024">
    <property type="entry name" value="DUF7336"/>
    <property type="match status" value="1"/>
</dbReference>
<comment type="caution">
    <text evidence="2">The sequence shown here is derived from an EMBL/GenBank/DDBJ whole genome shotgun (WGS) entry which is preliminary data.</text>
</comment>
<dbReference type="EMBL" id="JAKTTI010000005">
    <property type="protein sequence ID" value="MCH1624690.1"/>
    <property type="molecule type" value="Genomic_DNA"/>
</dbReference>
<evidence type="ECO:0000313" key="2">
    <source>
        <dbReference type="EMBL" id="MCH1624690.1"/>
    </source>
</evidence>
<name>A0AAW5DVM2_9BACI</name>
<dbReference type="RefSeq" id="WP_240253322.1">
    <property type="nucleotide sequence ID" value="NZ_JAKTTI010000005.1"/>
</dbReference>
<accession>A0AAW5DVM2</accession>
<feature type="domain" description="DUF7336" evidence="1">
    <location>
        <begin position="3"/>
        <end position="65"/>
    </location>
</feature>
<gene>
    <name evidence="2" type="ORF">MJG50_05080</name>
</gene>
<keyword evidence="3" id="KW-1185">Reference proteome</keyword>
<evidence type="ECO:0000259" key="1">
    <source>
        <dbReference type="Pfam" id="PF24024"/>
    </source>
</evidence>
<sequence>MYYVVVDIGCTECGEASNIIGIFTTEEKAMNAKEKYILDNRLEGNEDHEILIYRISELNRIYNNSYEHLL</sequence>
<organism evidence="2 3">
    <name type="scientific">Fredinandcohnia quinoae</name>
    <dbReference type="NCBI Taxonomy" id="2918902"/>
    <lineage>
        <taxon>Bacteria</taxon>
        <taxon>Bacillati</taxon>
        <taxon>Bacillota</taxon>
        <taxon>Bacilli</taxon>
        <taxon>Bacillales</taxon>
        <taxon>Bacillaceae</taxon>
        <taxon>Fredinandcohnia</taxon>
    </lineage>
</organism>
<dbReference type="Proteomes" id="UP001431131">
    <property type="component" value="Unassembled WGS sequence"/>
</dbReference>
<protein>
    <recommendedName>
        <fullName evidence="1">DUF7336 domain-containing protein</fullName>
    </recommendedName>
</protein>
<reference evidence="2" key="1">
    <citation type="submission" date="2022-02" db="EMBL/GenBank/DDBJ databases">
        <title>Fredinandcohnia quinoae sp. nov. isolated from Chenopodium quinoa seeds.</title>
        <authorList>
            <person name="Saati-Santamaria Z."/>
            <person name="Flores-Felix J.D."/>
            <person name="Igual J.M."/>
            <person name="Velazquez E."/>
            <person name="Garcia-Fraile P."/>
            <person name="Martinez-Molina E."/>
        </authorList>
    </citation>
    <scope>NUCLEOTIDE SEQUENCE</scope>
    <source>
        <strain evidence="2">SECRCQ15</strain>
    </source>
</reference>
<evidence type="ECO:0000313" key="3">
    <source>
        <dbReference type="Proteomes" id="UP001431131"/>
    </source>
</evidence>
<proteinExistence type="predicted"/>
<dbReference type="AlphaFoldDB" id="A0AAW5DVM2"/>